<dbReference type="Proteomes" id="UP001404104">
    <property type="component" value="Unassembled WGS sequence"/>
</dbReference>
<name>A0ABU9XQZ2_9SPHN</name>
<organism evidence="1 2">
    <name type="scientific">Sphingomonas qilianensis</name>
    <dbReference type="NCBI Taxonomy" id="1736690"/>
    <lineage>
        <taxon>Bacteria</taxon>
        <taxon>Pseudomonadati</taxon>
        <taxon>Pseudomonadota</taxon>
        <taxon>Alphaproteobacteria</taxon>
        <taxon>Sphingomonadales</taxon>
        <taxon>Sphingomonadaceae</taxon>
        <taxon>Sphingomonas</taxon>
    </lineage>
</organism>
<dbReference type="InterPro" id="IPR011008">
    <property type="entry name" value="Dimeric_a/b-barrel"/>
</dbReference>
<dbReference type="EMBL" id="JBDIMF010000002">
    <property type="protein sequence ID" value="MEN2786241.1"/>
    <property type="molecule type" value="Genomic_DNA"/>
</dbReference>
<keyword evidence="2" id="KW-1185">Reference proteome</keyword>
<sequence length="125" mass="14082">MDDGPRGATGYVDGFLIPVLPDRKEAYFAMARKASPMFQEHGATRIVEAWGDDVPAGQVTDFYRAVHAEDRENIVFSWVEWPDKTARDAGMKRITADERMKTPPAEMPFDGKRMIFGGFTPILDQ</sequence>
<dbReference type="RefSeq" id="WP_345864302.1">
    <property type="nucleotide sequence ID" value="NZ_JBHRXL010000003.1"/>
</dbReference>
<evidence type="ECO:0000313" key="1">
    <source>
        <dbReference type="EMBL" id="MEN2786241.1"/>
    </source>
</evidence>
<comment type="caution">
    <text evidence="1">The sequence shown here is derived from an EMBL/GenBank/DDBJ whole genome shotgun (WGS) entry which is preliminary data.</text>
</comment>
<dbReference type="SUPFAM" id="SSF54909">
    <property type="entry name" value="Dimeric alpha+beta barrel"/>
    <property type="match status" value="1"/>
</dbReference>
<dbReference type="Gene3D" id="3.30.70.100">
    <property type="match status" value="1"/>
</dbReference>
<dbReference type="InterPro" id="IPR009874">
    <property type="entry name" value="DUF1428"/>
</dbReference>
<reference evidence="1 2" key="1">
    <citation type="submission" date="2024-05" db="EMBL/GenBank/DDBJ databases">
        <authorList>
            <person name="Liu Q."/>
            <person name="Xin Y.-H."/>
        </authorList>
    </citation>
    <scope>NUCLEOTIDE SEQUENCE [LARGE SCALE GENOMIC DNA]</scope>
    <source>
        <strain evidence="1 2">CGMCC 1.15349</strain>
    </source>
</reference>
<accession>A0ABU9XQZ2</accession>
<evidence type="ECO:0000313" key="2">
    <source>
        <dbReference type="Proteomes" id="UP001404104"/>
    </source>
</evidence>
<gene>
    <name evidence="1" type="ORF">ABC969_07380</name>
</gene>
<dbReference type="PIRSF" id="PIRSF007028">
    <property type="entry name" value="UCP007028"/>
    <property type="match status" value="1"/>
</dbReference>
<proteinExistence type="predicted"/>
<dbReference type="Pfam" id="PF07237">
    <property type="entry name" value="DUF1428"/>
    <property type="match status" value="1"/>
</dbReference>
<protein>
    <submittedName>
        <fullName evidence="1">DUF1428 domain-containing protein</fullName>
    </submittedName>
</protein>